<protein>
    <recommendedName>
        <fullName evidence="4">T9SS type A sorting domain-containing protein</fullName>
    </recommendedName>
</protein>
<name>A0AAP3BE58_9BACT</name>
<dbReference type="AlphaFoldDB" id="A0AAP3BE58"/>
<evidence type="ECO:0000256" key="1">
    <source>
        <dbReference type="SAM" id="SignalP"/>
    </source>
</evidence>
<dbReference type="Proteomes" id="UP001209344">
    <property type="component" value="Unassembled WGS sequence"/>
</dbReference>
<dbReference type="RefSeq" id="WP_264966559.1">
    <property type="nucleotide sequence ID" value="NZ_JAPDVK010000003.1"/>
</dbReference>
<accession>A0AAP3BE58</accession>
<comment type="caution">
    <text evidence="2">The sequence shown here is derived from an EMBL/GenBank/DDBJ whole genome shotgun (WGS) entry which is preliminary data.</text>
</comment>
<evidence type="ECO:0000313" key="2">
    <source>
        <dbReference type="EMBL" id="MCW4128988.1"/>
    </source>
</evidence>
<feature type="chain" id="PRO_5042965963" description="T9SS type A sorting domain-containing protein" evidence="1">
    <location>
        <begin position="20"/>
        <end position="356"/>
    </location>
</feature>
<proteinExistence type="predicted"/>
<gene>
    <name evidence="2" type="ORF">ONT16_12170</name>
</gene>
<keyword evidence="1" id="KW-0732">Signal</keyword>
<evidence type="ECO:0008006" key="4">
    <source>
        <dbReference type="Google" id="ProtNLM"/>
    </source>
</evidence>
<sequence>MEFKLLVSLMLCSHLIANAQQIIQSSDTNDFRIGDSIHYDFVDASKISAINLTGSLWDFSNLKYLGQEKAIRFVSDREGCIRMIGQDEILDFCLSNDYLRLSQIQTPLVKINFGDSFSYLKYPFSAKDSVVCNFDGKGVYCSRIKFRLLGKCTTKAIGEGKIILPSNDSLTNTLLVKRSVRGDMFLSNDSVVSDSQSAKLLLEVDVNEWYSQGYRYPVFKTLQASLWKDKRVIMRRQYACTANVGNLANLTDEENAKLREKQKNGNLCKLSASPLIDCRLAMNGKKLTVVYSLSEESQLHFVLSNTSGMLLKSESQYRTVGEKYEQVLDLSSLPRGEYVLYINVNNQRLSEKVSVE</sequence>
<dbReference type="EMBL" id="JAPDVK010000003">
    <property type="protein sequence ID" value="MCW4128988.1"/>
    <property type="molecule type" value="Genomic_DNA"/>
</dbReference>
<evidence type="ECO:0000313" key="3">
    <source>
        <dbReference type="Proteomes" id="UP001209344"/>
    </source>
</evidence>
<feature type="signal peptide" evidence="1">
    <location>
        <begin position="1"/>
        <end position="19"/>
    </location>
</feature>
<reference evidence="2" key="1">
    <citation type="submission" date="2022-11" db="EMBL/GenBank/DDBJ databases">
        <title>Genomic repertoires linked with pathogenic potency of arthritogenic Prevotella copri isolated from the gut of rheumatoid arthritis patients.</title>
        <authorList>
            <person name="Nii T."/>
            <person name="Maeda Y."/>
            <person name="Motooka D."/>
            <person name="Naito M."/>
            <person name="Matsumoto Y."/>
            <person name="Ogawa T."/>
            <person name="Oguro-Igashira E."/>
            <person name="Kishikawa T."/>
            <person name="Yamashita M."/>
            <person name="Koizumi S."/>
            <person name="Kurakawa T."/>
            <person name="Okumura R."/>
            <person name="Kayama H."/>
            <person name="Murakami M."/>
            <person name="Sakaguchi T."/>
            <person name="Das B."/>
            <person name="Nakamura S."/>
            <person name="Okada Y."/>
            <person name="Kumanogoh A."/>
            <person name="Takeda K."/>
        </authorList>
    </citation>
    <scope>NUCLEOTIDE SEQUENCE</scope>
    <source>
        <strain evidence="2">F3-75</strain>
    </source>
</reference>
<organism evidence="2 3">
    <name type="scientific">Segatella copri</name>
    <dbReference type="NCBI Taxonomy" id="165179"/>
    <lineage>
        <taxon>Bacteria</taxon>
        <taxon>Pseudomonadati</taxon>
        <taxon>Bacteroidota</taxon>
        <taxon>Bacteroidia</taxon>
        <taxon>Bacteroidales</taxon>
        <taxon>Prevotellaceae</taxon>
        <taxon>Segatella</taxon>
    </lineage>
</organism>